<name>A0ABR0EKS4_ZASCE</name>
<dbReference type="InterPro" id="IPR014044">
    <property type="entry name" value="CAP_dom"/>
</dbReference>
<organism evidence="3 4">
    <name type="scientific">Zasmidium cellare</name>
    <name type="common">Wine cellar mold</name>
    <name type="synonym">Racodium cellare</name>
    <dbReference type="NCBI Taxonomy" id="395010"/>
    <lineage>
        <taxon>Eukaryota</taxon>
        <taxon>Fungi</taxon>
        <taxon>Dikarya</taxon>
        <taxon>Ascomycota</taxon>
        <taxon>Pezizomycotina</taxon>
        <taxon>Dothideomycetes</taxon>
        <taxon>Dothideomycetidae</taxon>
        <taxon>Mycosphaerellales</taxon>
        <taxon>Mycosphaerellaceae</taxon>
        <taxon>Zasmidium</taxon>
    </lineage>
</organism>
<evidence type="ECO:0000259" key="2">
    <source>
        <dbReference type="SMART" id="SM00198"/>
    </source>
</evidence>
<sequence>MPSMNNDQQNALYIHNQAREEVNSQELIWSWQLADEAQTWAEYLAGTAMGEARSRLRMKGEDISQRIATIQLPTPRDPLTSVSSTWSSEKIHWDAKEIRSYCESRCKHLNYTQMIWSETTHLGMGAASNGSTTFVVARYWPVGNVIGERPVVGGVKGDSESESSESVGSQRRNLRHPCV</sequence>
<dbReference type="SMART" id="SM00198">
    <property type="entry name" value="SCP"/>
    <property type="match status" value="1"/>
</dbReference>
<dbReference type="EMBL" id="JAXOVC010000005">
    <property type="protein sequence ID" value="KAK4501866.1"/>
    <property type="molecule type" value="Genomic_DNA"/>
</dbReference>
<reference evidence="3 4" key="1">
    <citation type="journal article" date="2023" name="G3 (Bethesda)">
        <title>A chromosome-level genome assembly of Zasmidium syzygii isolated from banana leaves.</title>
        <authorList>
            <person name="van Westerhoven A.C."/>
            <person name="Mehrabi R."/>
            <person name="Talebi R."/>
            <person name="Steentjes M.B.F."/>
            <person name="Corcolon B."/>
            <person name="Chong P.A."/>
            <person name="Kema G.H.J."/>
            <person name="Seidl M.F."/>
        </authorList>
    </citation>
    <scope>NUCLEOTIDE SEQUENCE [LARGE SCALE GENOMIC DNA]</scope>
    <source>
        <strain evidence="3 4">P124</strain>
    </source>
</reference>
<feature type="region of interest" description="Disordered" evidence="1">
    <location>
        <begin position="152"/>
        <end position="179"/>
    </location>
</feature>
<dbReference type="PANTHER" id="PTHR10334">
    <property type="entry name" value="CYSTEINE-RICH SECRETORY PROTEIN-RELATED"/>
    <property type="match status" value="1"/>
</dbReference>
<evidence type="ECO:0000313" key="3">
    <source>
        <dbReference type="EMBL" id="KAK4501866.1"/>
    </source>
</evidence>
<protein>
    <recommendedName>
        <fullName evidence="2">SCP domain-containing protein</fullName>
    </recommendedName>
</protein>
<accession>A0ABR0EKS4</accession>
<evidence type="ECO:0000313" key="4">
    <source>
        <dbReference type="Proteomes" id="UP001305779"/>
    </source>
</evidence>
<comment type="caution">
    <text evidence="3">The sequence shown here is derived from an EMBL/GenBank/DDBJ whole genome shotgun (WGS) entry which is preliminary data.</text>
</comment>
<gene>
    <name evidence="3" type="ORF">PRZ48_007675</name>
</gene>
<feature type="domain" description="SCP" evidence="2">
    <location>
        <begin position="6"/>
        <end position="147"/>
    </location>
</feature>
<dbReference type="InterPro" id="IPR035940">
    <property type="entry name" value="CAP_sf"/>
</dbReference>
<dbReference type="Proteomes" id="UP001305779">
    <property type="component" value="Unassembled WGS sequence"/>
</dbReference>
<evidence type="ECO:0000256" key="1">
    <source>
        <dbReference type="SAM" id="MobiDB-lite"/>
    </source>
</evidence>
<dbReference type="Pfam" id="PF00188">
    <property type="entry name" value="CAP"/>
    <property type="match status" value="1"/>
</dbReference>
<dbReference type="PRINTS" id="PR00837">
    <property type="entry name" value="V5TPXLIKE"/>
</dbReference>
<dbReference type="InterPro" id="IPR001283">
    <property type="entry name" value="CRISP-related"/>
</dbReference>
<dbReference type="SUPFAM" id="SSF55797">
    <property type="entry name" value="PR-1-like"/>
    <property type="match status" value="1"/>
</dbReference>
<proteinExistence type="predicted"/>
<dbReference type="Gene3D" id="3.40.33.10">
    <property type="entry name" value="CAP"/>
    <property type="match status" value="1"/>
</dbReference>
<keyword evidence="4" id="KW-1185">Reference proteome</keyword>